<comment type="caution">
    <text evidence="2">The sequence shown here is derived from an EMBL/GenBank/DDBJ whole genome shotgun (WGS) entry which is preliminary data.</text>
</comment>
<evidence type="ECO:0000256" key="1">
    <source>
        <dbReference type="SAM" id="MobiDB-lite"/>
    </source>
</evidence>
<accession>A0ABD2I5H2</accession>
<protein>
    <submittedName>
        <fullName evidence="2">Uncharacterized protein</fullName>
    </submittedName>
</protein>
<name>A0ABD2I5H2_HETSC</name>
<keyword evidence="3" id="KW-1185">Reference proteome</keyword>
<sequence>MHRPPASSRRGSASLWAKRAFQVTLRAGHFRGRSRTVHAHRSGQSRPVEDPTARLPTVRRCWRTTNSRPPHEGGASRATPHPAGVAPAESRRPCHAESDSTRAARQ</sequence>
<feature type="compositionally biased region" description="Basic residues" evidence="1">
    <location>
        <begin position="30"/>
        <end position="43"/>
    </location>
</feature>
<dbReference type="AlphaFoldDB" id="A0ABD2I5H2"/>
<feature type="compositionally biased region" description="Basic and acidic residues" evidence="1">
    <location>
        <begin position="89"/>
        <end position="106"/>
    </location>
</feature>
<dbReference type="EMBL" id="JBICCN010000357">
    <property type="protein sequence ID" value="KAL3074383.1"/>
    <property type="molecule type" value="Genomic_DNA"/>
</dbReference>
<gene>
    <name evidence="2" type="ORF">niasHS_015213</name>
</gene>
<evidence type="ECO:0000313" key="2">
    <source>
        <dbReference type="EMBL" id="KAL3074383.1"/>
    </source>
</evidence>
<organism evidence="2 3">
    <name type="scientific">Heterodera schachtii</name>
    <name type="common">Sugarbeet cyst nematode worm</name>
    <name type="synonym">Tylenchus schachtii</name>
    <dbReference type="NCBI Taxonomy" id="97005"/>
    <lineage>
        <taxon>Eukaryota</taxon>
        <taxon>Metazoa</taxon>
        <taxon>Ecdysozoa</taxon>
        <taxon>Nematoda</taxon>
        <taxon>Chromadorea</taxon>
        <taxon>Rhabditida</taxon>
        <taxon>Tylenchina</taxon>
        <taxon>Tylenchomorpha</taxon>
        <taxon>Tylenchoidea</taxon>
        <taxon>Heteroderidae</taxon>
        <taxon>Heteroderinae</taxon>
        <taxon>Heterodera</taxon>
    </lineage>
</organism>
<dbReference type="Proteomes" id="UP001620645">
    <property type="component" value="Unassembled WGS sequence"/>
</dbReference>
<reference evidence="2 3" key="1">
    <citation type="submission" date="2024-10" db="EMBL/GenBank/DDBJ databases">
        <authorList>
            <person name="Kim D."/>
        </authorList>
    </citation>
    <scope>NUCLEOTIDE SEQUENCE [LARGE SCALE GENOMIC DNA]</scope>
    <source>
        <strain evidence="2">Taebaek</strain>
    </source>
</reference>
<evidence type="ECO:0000313" key="3">
    <source>
        <dbReference type="Proteomes" id="UP001620645"/>
    </source>
</evidence>
<feature type="region of interest" description="Disordered" evidence="1">
    <location>
        <begin position="30"/>
        <end position="106"/>
    </location>
</feature>
<proteinExistence type="predicted"/>